<gene>
    <name evidence="1" type="ORF">NDU88_003812</name>
</gene>
<dbReference type="AlphaFoldDB" id="A0AAV7MRN5"/>
<protein>
    <submittedName>
        <fullName evidence="1">Uncharacterized protein</fullName>
    </submittedName>
</protein>
<comment type="caution">
    <text evidence="1">The sequence shown here is derived from an EMBL/GenBank/DDBJ whole genome shotgun (WGS) entry which is preliminary data.</text>
</comment>
<name>A0AAV7MRN5_PLEWA</name>
<dbReference type="Proteomes" id="UP001066276">
    <property type="component" value="Chromosome 9"/>
</dbReference>
<evidence type="ECO:0000313" key="1">
    <source>
        <dbReference type="EMBL" id="KAJ1106411.1"/>
    </source>
</evidence>
<proteinExistence type="predicted"/>
<accession>A0AAV7MRN5</accession>
<sequence length="101" mass="11058">MVTFLWPLHHTRALVTWWSLTTGPHWAGEEDTMGVPLVDYDKESLEEGNVQDGGGKSTVLVTKSPLTWRQTSVWALTLEPDKGQDAGMGPFMVATCGRGGE</sequence>
<dbReference type="EMBL" id="JANPWB010000013">
    <property type="protein sequence ID" value="KAJ1106411.1"/>
    <property type="molecule type" value="Genomic_DNA"/>
</dbReference>
<evidence type="ECO:0000313" key="2">
    <source>
        <dbReference type="Proteomes" id="UP001066276"/>
    </source>
</evidence>
<keyword evidence="2" id="KW-1185">Reference proteome</keyword>
<organism evidence="1 2">
    <name type="scientific">Pleurodeles waltl</name>
    <name type="common">Iberian ribbed newt</name>
    <dbReference type="NCBI Taxonomy" id="8319"/>
    <lineage>
        <taxon>Eukaryota</taxon>
        <taxon>Metazoa</taxon>
        <taxon>Chordata</taxon>
        <taxon>Craniata</taxon>
        <taxon>Vertebrata</taxon>
        <taxon>Euteleostomi</taxon>
        <taxon>Amphibia</taxon>
        <taxon>Batrachia</taxon>
        <taxon>Caudata</taxon>
        <taxon>Salamandroidea</taxon>
        <taxon>Salamandridae</taxon>
        <taxon>Pleurodelinae</taxon>
        <taxon>Pleurodeles</taxon>
    </lineage>
</organism>
<reference evidence="1" key="1">
    <citation type="journal article" date="2022" name="bioRxiv">
        <title>Sequencing and chromosome-scale assembly of the giantPleurodeles waltlgenome.</title>
        <authorList>
            <person name="Brown T."/>
            <person name="Elewa A."/>
            <person name="Iarovenko S."/>
            <person name="Subramanian E."/>
            <person name="Araus A.J."/>
            <person name="Petzold A."/>
            <person name="Susuki M."/>
            <person name="Suzuki K.-i.T."/>
            <person name="Hayashi T."/>
            <person name="Toyoda A."/>
            <person name="Oliveira C."/>
            <person name="Osipova E."/>
            <person name="Leigh N.D."/>
            <person name="Simon A."/>
            <person name="Yun M.H."/>
        </authorList>
    </citation>
    <scope>NUCLEOTIDE SEQUENCE</scope>
    <source>
        <strain evidence="1">20211129_DDA</strain>
        <tissue evidence="1">Liver</tissue>
    </source>
</reference>